<dbReference type="SUPFAM" id="SSF55729">
    <property type="entry name" value="Acyl-CoA N-acyltransferases (Nat)"/>
    <property type="match status" value="1"/>
</dbReference>
<dbReference type="PANTHER" id="PTHR43328">
    <property type="entry name" value="ACETYLTRANSFERASE-RELATED"/>
    <property type="match status" value="1"/>
</dbReference>
<gene>
    <name evidence="2" type="ORF">DFH08DRAFT_989628</name>
</gene>
<protein>
    <recommendedName>
        <fullName evidence="1">N-acetyltransferase domain-containing protein</fullName>
    </recommendedName>
</protein>
<dbReference type="InterPro" id="IPR016181">
    <property type="entry name" value="Acyl_CoA_acyltransferase"/>
</dbReference>
<organism evidence="2 3">
    <name type="scientific">Mycena albidolilacea</name>
    <dbReference type="NCBI Taxonomy" id="1033008"/>
    <lineage>
        <taxon>Eukaryota</taxon>
        <taxon>Fungi</taxon>
        <taxon>Dikarya</taxon>
        <taxon>Basidiomycota</taxon>
        <taxon>Agaricomycotina</taxon>
        <taxon>Agaricomycetes</taxon>
        <taxon>Agaricomycetidae</taxon>
        <taxon>Agaricales</taxon>
        <taxon>Marasmiineae</taxon>
        <taxon>Mycenaceae</taxon>
        <taxon>Mycena</taxon>
    </lineage>
</organism>
<reference evidence="2" key="1">
    <citation type="submission" date="2023-03" db="EMBL/GenBank/DDBJ databases">
        <title>Massive genome expansion in bonnet fungi (Mycena s.s.) driven by repeated elements and novel gene families across ecological guilds.</title>
        <authorList>
            <consortium name="Lawrence Berkeley National Laboratory"/>
            <person name="Harder C.B."/>
            <person name="Miyauchi S."/>
            <person name="Viragh M."/>
            <person name="Kuo A."/>
            <person name="Thoen E."/>
            <person name="Andreopoulos B."/>
            <person name="Lu D."/>
            <person name="Skrede I."/>
            <person name="Drula E."/>
            <person name="Henrissat B."/>
            <person name="Morin E."/>
            <person name="Kohler A."/>
            <person name="Barry K."/>
            <person name="LaButti K."/>
            <person name="Morin E."/>
            <person name="Salamov A."/>
            <person name="Lipzen A."/>
            <person name="Mereny Z."/>
            <person name="Hegedus B."/>
            <person name="Baldrian P."/>
            <person name="Stursova M."/>
            <person name="Weitz H."/>
            <person name="Taylor A."/>
            <person name="Grigoriev I.V."/>
            <person name="Nagy L.G."/>
            <person name="Martin F."/>
            <person name="Kauserud H."/>
        </authorList>
    </citation>
    <scope>NUCLEOTIDE SEQUENCE</scope>
    <source>
        <strain evidence="2">CBHHK002</strain>
    </source>
</reference>
<evidence type="ECO:0000259" key="1">
    <source>
        <dbReference type="PROSITE" id="PS51186"/>
    </source>
</evidence>
<evidence type="ECO:0000313" key="3">
    <source>
        <dbReference type="Proteomes" id="UP001218218"/>
    </source>
</evidence>
<dbReference type="Proteomes" id="UP001218218">
    <property type="component" value="Unassembled WGS sequence"/>
</dbReference>
<keyword evidence="3" id="KW-1185">Reference proteome</keyword>
<dbReference type="Gene3D" id="3.40.630.30">
    <property type="match status" value="1"/>
</dbReference>
<feature type="domain" description="N-acetyltransferase" evidence="1">
    <location>
        <begin position="102"/>
        <end position="261"/>
    </location>
</feature>
<dbReference type="Pfam" id="PF13302">
    <property type="entry name" value="Acetyltransf_3"/>
    <property type="match status" value="1"/>
</dbReference>
<dbReference type="InterPro" id="IPR000182">
    <property type="entry name" value="GNAT_dom"/>
</dbReference>
<name>A0AAD7E8J7_9AGAR</name>
<sequence>MATPASAPESAPLSPAAHLPDLYTIESPELRAAVSLRTPIHFTDAGEPYLPLPAPHENFYLSPMRQSDLPGDMAMMNDIRVVRSVHGPPFPNPLISAQRHLVRQRDLVAALFASYASGTFRPAASSPFFVLRERQPSGPDAYVGQVSIGPDPGAARVSPINDQWEAWRSHGVFDMGAALNVAYHRRGVASAAVRVLLEDWAIPQMGATEIHASAYVSNVASVRLWEKHGFVEEKGKRGVVSVPEAKGGGEEENCLLVWRLKE</sequence>
<comment type="caution">
    <text evidence="2">The sequence shown here is derived from an EMBL/GenBank/DDBJ whole genome shotgun (WGS) entry which is preliminary data.</text>
</comment>
<dbReference type="PROSITE" id="PS51186">
    <property type="entry name" value="GNAT"/>
    <property type="match status" value="1"/>
</dbReference>
<dbReference type="PANTHER" id="PTHR43328:SF1">
    <property type="entry name" value="N-ACETYLTRANSFERASE DOMAIN-CONTAINING PROTEIN"/>
    <property type="match status" value="1"/>
</dbReference>
<dbReference type="AlphaFoldDB" id="A0AAD7E8J7"/>
<accession>A0AAD7E8J7</accession>
<dbReference type="GO" id="GO:0016747">
    <property type="term" value="F:acyltransferase activity, transferring groups other than amino-acyl groups"/>
    <property type="evidence" value="ECO:0007669"/>
    <property type="project" value="InterPro"/>
</dbReference>
<evidence type="ECO:0000313" key="2">
    <source>
        <dbReference type="EMBL" id="KAJ7302255.1"/>
    </source>
</evidence>
<dbReference type="EMBL" id="JARIHO010000118">
    <property type="protein sequence ID" value="KAJ7302255.1"/>
    <property type="molecule type" value="Genomic_DNA"/>
</dbReference>
<proteinExistence type="predicted"/>